<dbReference type="PRINTS" id="PR00359">
    <property type="entry name" value="BP450"/>
</dbReference>
<keyword evidence="2" id="KW-0503">Monooxygenase</keyword>
<comment type="caution">
    <text evidence="4">The sequence shown here is derived from an EMBL/GenBank/DDBJ whole genome shotgun (WGS) entry which is preliminary data.</text>
</comment>
<evidence type="ECO:0000313" key="4">
    <source>
        <dbReference type="EMBL" id="GAA1382216.1"/>
    </source>
</evidence>
<evidence type="ECO:0000313" key="5">
    <source>
        <dbReference type="Proteomes" id="UP001501414"/>
    </source>
</evidence>
<evidence type="ECO:0000256" key="3">
    <source>
        <dbReference type="SAM" id="MobiDB-lite"/>
    </source>
</evidence>
<dbReference type="InterPro" id="IPR017972">
    <property type="entry name" value="Cyt_P450_CS"/>
</dbReference>
<gene>
    <name evidence="4" type="ORF">GCM10009613_09630</name>
</gene>
<name>A0ABP4IAA9_9PSEU</name>
<keyword evidence="2" id="KW-0479">Metal-binding</keyword>
<keyword evidence="2" id="KW-0349">Heme</keyword>
<evidence type="ECO:0000256" key="2">
    <source>
        <dbReference type="RuleBase" id="RU000461"/>
    </source>
</evidence>
<dbReference type="InterPro" id="IPR001128">
    <property type="entry name" value="Cyt_P450"/>
</dbReference>
<dbReference type="PROSITE" id="PS00086">
    <property type="entry name" value="CYTOCHROME_P450"/>
    <property type="match status" value="1"/>
</dbReference>
<protein>
    <submittedName>
        <fullName evidence="4">Cytochrome P450</fullName>
    </submittedName>
</protein>
<dbReference type="InterPro" id="IPR002397">
    <property type="entry name" value="Cyt_P450_B"/>
</dbReference>
<dbReference type="Pfam" id="PF00067">
    <property type="entry name" value="p450"/>
    <property type="match status" value="1"/>
</dbReference>
<dbReference type="EMBL" id="BAAAJK010000004">
    <property type="protein sequence ID" value="GAA1382216.1"/>
    <property type="molecule type" value="Genomic_DNA"/>
</dbReference>
<dbReference type="PRINTS" id="PR00385">
    <property type="entry name" value="P450"/>
</dbReference>
<keyword evidence="5" id="KW-1185">Reference proteome</keyword>
<evidence type="ECO:0000256" key="1">
    <source>
        <dbReference type="ARBA" id="ARBA00010617"/>
    </source>
</evidence>
<proteinExistence type="inferred from homology"/>
<sequence>MTETAPLSLDEGGCPMRRFPAPRTDPLQPPTDYAQLLDSPPVTRTELFDGSRVWAVSGHAEVRALLADSRLSSDRRRPGFPVFTTSQPPRRTDVPRNMIAMDPPEHGPARRAVVGEFTAKRIAALRPWIQQIVDERIDALLAAPQPADLVRLLALPVPSLVICALLGVPYDDHEFFETRSARFLSAAASREERAGAVDELRDYMHGLVSAKEAAPSDDLIGRQIEAGTGHDDLVELAILLLIAGHETTANMIALGTVALLDRPHLLQLVREQPDRVPDVVEELLRHFTVAERVTVRVAAEDIEVAGVRIRAGEGVVLLTDAANHDPDAFPAPEELDPDREEARRHLAFGYGPHLCLGANLARAELRIVFTTLFDRVPTLQVAVPRDELVFRHDSNIYGLESLPVRW</sequence>
<dbReference type="Proteomes" id="UP001501414">
    <property type="component" value="Unassembled WGS sequence"/>
</dbReference>
<keyword evidence="2" id="KW-0408">Iron</keyword>
<dbReference type="PANTHER" id="PTHR46696">
    <property type="entry name" value="P450, PUTATIVE (EUROFUNG)-RELATED"/>
    <property type="match status" value="1"/>
</dbReference>
<comment type="similarity">
    <text evidence="1 2">Belongs to the cytochrome P450 family.</text>
</comment>
<reference evidence="5" key="1">
    <citation type="journal article" date="2019" name="Int. J. Syst. Evol. Microbiol.">
        <title>The Global Catalogue of Microorganisms (GCM) 10K type strain sequencing project: providing services to taxonomists for standard genome sequencing and annotation.</title>
        <authorList>
            <consortium name="The Broad Institute Genomics Platform"/>
            <consortium name="The Broad Institute Genome Sequencing Center for Infectious Disease"/>
            <person name="Wu L."/>
            <person name="Ma J."/>
        </authorList>
    </citation>
    <scope>NUCLEOTIDE SEQUENCE [LARGE SCALE GENOMIC DNA]</scope>
    <source>
        <strain evidence="5">JCM 11896</strain>
    </source>
</reference>
<feature type="region of interest" description="Disordered" evidence="3">
    <location>
        <begin position="77"/>
        <end position="96"/>
    </location>
</feature>
<accession>A0ABP4IAA9</accession>
<organism evidence="4 5">
    <name type="scientific">Pseudonocardia kongjuensis</name>
    <dbReference type="NCBI Taxonomy" id="102227"/>
    <lineage>
        <taxon>Bacteria</taxon>
        <taxon>Bacillati</taxon>
        <taxon>Actinomycetota</taxon>
        <taxon>Actinomycetes</taxon>
        <taxon>Pseudonocardiales</taxon>
        <taxon>Pseudonocardiaceae</taxon>
        <taxon>Pseudonocardia</taxon>
    </lineage>
</organism>
<dbReference type="Gene3D" id="1.10.630.10">
    <property type="entry name" value="Cytochrome P450"/>
    <property type="match status" value="1"/>
</dbReference>
<dbReference type="CDD" id="cd11030">
    <property type="entry name" value="CYP105-like"/>
    <property type="match status" value="1"/>
</dbReference>
<keyword evidence="2" id="KW-0560">Oxidoreductase</keyword>
<dbReference type="InterPro" id="IPR036396">
    <property type="entry name" value="Cyt_P450_sf"/>
</dbReference>
<dbReference type="SUPFAM" id="SSF48264">
    <property type="entry name" value="Cytochrome P450"/>
    <property type="match status" value="1"/>
</dbReference>
<dbReference type="PANTHER" id="PTHR46696:SF1">
    <property type="entry name" value="CYTOCHROME P450 YJIB-RELATED"/>
    <property type="match status" value="1"/>
</dbReference>
<dbReference type="RefSeq" id="WP_344018653.1">
    <property type="nucleotide sequence ID" value="NZ_BAAAJK010000004.1"/>
</dbReference>
<feature type="region of interest" description="Disordered" evidence="3">
    <location>
        <begin position="1"/>
        <end position="29"/>
    </location>
</feature>